<dbReference type="PANTHER" id="PTHR28635:SF1">
    <property type="entry name" value="TRANSMEMBRANE INNER EAR EXPRESSED PROTEIN"/>
    <property type="match status" value="1"/>
</dbReference>
<feature type="transmembrane region" description="Helical" evidence="1">
    <location>
        <begin position="28"/>
        <end position="50"/>
    </location>
</feature>
<keyword evidence="1" id="KW-1133">Transmembrane helix</keyword>
<protein>
    <recommendedName>
        <fullName evidence="4">Transmembrane inner ear expressed protein</fullName>
    </recommendedName>
</protein>
<keyword evidence="1" id="KW-0812">Transmembrane</keyword>
<dbReference type="InterPro" id="IPR032006">
    <property type="entry name" value="TMIE"/>
</dbReference>
<evidence type="ECO:0000256" key="1">
    <source>
        <dbReference type="SAM" id="Phobius"/>
    </source>
</evidence>
<dbReference type="EMBL" id="JARPUR010000006">
    <property type="protein sequence ID" value="KAK4874100.1"/>
    <property type="molecule type" value="Genomic_DNA"/>
</dbReference>
<keyword evidence="3" id="KW-1185">Reference proteome</keyword>
<dbReference type="PANTHER" id="PTHR28635">
    <property type="entry name" value="TRANSMEMBRANE INNER EAR EXPRESSED PROTEIN"/>
    <property type="match status" value="1"/>
</dbReference>
<organism evidence="2 3">
    <name type="scientific">Aquatica leii</name>
    <dbReference type="NCBI Taxonomy" id="1421715"/>
    <lineage>
        <taxon>Eukaryota</taxon>
        <taxon>Metazoa</taxon>
        <taxon>Ecdysozoa</taxon>
        <taxon>Arthropoda</taxon>
        <taxon>Hexapoda</taxon>
        <taxon>Insecta</taxon>
        <taxon>Pterygota</taxon>
        <taxon>Neoptera</taxon>
        <taxon>Endopterygota</taxon>
        <taxon>Coleoptera</taxon>
        <taxon>Polyphaga</taxon>
        <taxon>Elateriformia</taxon>
        <taxon>Elateroidea</taxon>
        <taxon>Lampyridae</taxon>
        <taxon>Luciolinae</taxon>
        <taxon>Aquatica</taxon>
    </lineage>
</organism>
<sequence length="154" mass="17924">MASFEPNPNSNSEIWIEKSISNDLNFRIWHLIFFCFSGLVILVILICCCFKVRVPRTKQEIEADYQRKKITTKFREKLKLIQNQEMDAMDLKRALEIIQGDLSKETDEIEKKYLSANANAMQSMMAEPQQPQEHIPNRLAGIIKSNKFKQEASN</sequence>
<evidence type="ECO:0000313" key="2">
    <source>
        <dbReference type="EMBL" id="KAK4874100.1"/>
    </source>
</evidence>
<accession>A0AAN7PZW5</accession>
<evidence type="ECO:0000313" key="3">
    <source>
        <dbReference type="Proteomes" id="UP001353858"/>
    </source>
</evidence>
<name>A0AAN7PZW5_9COLE</name>
<dbReference type="Pfam" id="PF16038">
    <property type="entry name" value="TMIE"/>
    <property type="match status" value="1"/>
</dbReference>
<gene>
    <name evidence="2" type="ORF">RN001_013460</name>
</gene>
<proteinExistence type="predicted"/>
<dbReference type="Proteomes" id="UP001353858">
    <property type="component" value="Unassembled WGS sequence"/>
</dbReference>
<comment type="caution">
    <text evidence="2">The sequence shown here is derived from an EMBL/GenBank/DDBJ whole genome shotgun (WGS) entry which is preliminary data.</text>
</comment>
<keyword evidence="1" id="KW-0472">Membrane</keyword>
<reference evidence="3" key="1">
    <citation type="submission" date="2023-01" db="EMBL/GenBank/DDBJ databases">
        <title>Key to firefly adult light organ development and bioluminescence: homeobox transcription factors regulate luciferase expression and transportation to peroxisome.</title>
        <authorList>
            <person name="Fu X."/>
        </authorList>
    </citation>
    <scope>NUCLEOTIDE SEQUENCE [LARGE SCALE GENOMIC DNA]</scope>
</reference>
<dbReference type="AlphaFoldDB" id="A0AAN7PZW5"/>
<evidence type="ECO:0008006" key="4">
    <source>
        <dbReference type="Google" id="ProtNLM"/>
    </source>
</evidence>